<dbReference type="STRING" id="926562.Oweho_0068"/>
<feature type="chain" id="PRO_5003515480" description="Secretion system C-terminal sorting domain-containing protein" evidence="2">
    <location>
        <begin position="20"/>
        <end position="514"/>
    </location>
</feature>
<reference evidence="4 5" key="1">
    <citation type="journal article" date="2012" name="Stand. Genomic Sci.">
        <title>Genome sequence of the orange-pigmented seawater bacterium Owenweeksia hongkongensis type strain (UST20020801(T)).</title>
        <authorList>
            <person name="Riedel T."/>
            <person name="Held B."/>
            <person name="Nolan M."/>
            <person name="Lucas S."/>
            <person name="Lapidus A."/>
            <person name="Tice H."/>
            <person name="Del Rio T.G."/>
            <person name="Cheng J.F."/>
            <person name="Han C."/>
            <person name="Tapia R."/>
            <person name="Goodwin L.A."/>
            <person name="Pitluck S."/>
            <person name="Liolios K."/>
            <person name="Mavromatis K."/>
            <person name="Pagani I."/>
            <person name="Ivanova N."/>
            <person name="Mikhailova N."/>
            <person name="Pati A."/>
            <person name="Chen A."/>
            <person name="Palaniappan K."/>
            <person name="Rohde M."/>
            <person name="Tindall B.J."/>
            <person name="Detter J.C."/>
            <person name="Goker M."/>
            <person name="Woyke T."/>
            <person name="Bristow J."/>
            <person name="Eisen J.A."/>
            <person name="Markowitz V."/>
            <person name="Hugenholtz P."/>
            <person name="Klenk H.P."/>
            <person name="Kyrpides N.C."/>
        </authorList>
    </citation>
    <scope>NUCLEOTIDE SEQUENCE</scope>
    <source>
        <strain evidence="5">DSM 17368 / JCM 12287 / NRRL B-23963</strain>
    </source>
</reference>
<organism evidence="4 5">
    <name type="scientific">Owenweeksia hongkongensis (strain DSM 17368 / CIP 108786 / JCM 12287 / NRRL B-23963 / UST20020801)</name>
    <dbReference type="NCBI Taxonomy" id="926562"/>
    <lineage>
        <taxon>Bacteria</taxon>
        <taxon>Pseudomonadati</taxon>
        <taxon>Bacteroidota</taxon>
        <taxon>Flavobacteriia</taxon>
        <taxon>Flavobacteriales</taxon>
        <taxon>Owenweeksiaceae</taxon>
        <taxon>Owenweeksia</taxon>
    </lineage>
</organism>
<dbReference type="OrthoDB" id="9805017at2"/>
<dbReference type="eggNOG" id="COG2931">
    <property type="taxonomic scope" value="Bacteria"/>
</dbReference>
<dbReference type="Proteomes" id="UP000005631">
    <property type="component" value="Chromosome"/>
</dbReference>
<feature type="signal peptide" evidence="2">
    <location>
        <begin position="1"/>
        <end position="19"/>
    </location>
</feature>
<dbReference type="EMBL" id="CP003156">
    <property type="protein sequence ID" value="AEV31092.1"/>
    <property type="molecule type" value="Genomic_DNA"/>
</dbReference>
<evidence type="ECO:0000313" key="4">
    <source>
        <dbReference type="EMBL" id="AEV31092.1"/>
    </source>
</evidence>
<dbReference type="KEGG" id="oho:Oweho_0068"/>
<proteinExistence type="predicted"/>
<dbReference type="InterPro" id="IPR026444">
    <property type="entry name" value="Secre_tail"/>
</dbReference>
<dbReference type="Gene3D" id="2.80.10.50">
    <property type="match status" value="3"/>
</dbReference>
<dbReference type="HOGENOM" id="CLU_529795_0_0_10"/>
<gene>
    <name evidence="4" type="ordered locus">Oweho_0068</name>
</gene>
<evidence type="ECO:0000256" key="2">
    <source>
        <dbReference type="SAM" id="SignalP"/>
    </source>
</evidence>
<dbReference type="NCBIfam" id="TIGR04183">
    <property type="entry name" value="Por_Secre_tail"/>
    <property type="match status" value="1"/>
</dbReference>
<dbReference type="InterPro" id="IPR013431">
    <property type="entry name" value="Delta_60_rpt"/>
</dbReference>
<evidence type="ECO:0000313" key="5">
    <source>
        <dbReference type="Proteomes" id="UP000005631"/>
    </source>
</evidence>
<keyword evidence="1 2" id="KW-0732">Signal</keyword>
<dbReference type="InterPro" id="IPR011047">
    <property type="entry name" value="Quinoprotein_ADH-like_sf"/>
</dbReference>
<accession>G8R5U4</accession>
<protein>
    <recommendedName>
        <fullName evidence="3">Secretion system C-terminal sorting domain-containing protein</fullName>
    </recommendedName>
</protein>
<dbReference type="Pfam" id="PF18962">
    <property type="entry name" value="Por_Secre_tail"/>
    <property type="match status" value="1"/>
</dbReference>
<dbReference type="AlphaFoldDB" id="G8R5U4"/>
<evidence type="ECO:0000259" key="3">
    <source>
        <dbReference type="Pfam" id="PF18962"/>
    </source>
</evidence>
<dbReference type="PATRIC" id="fig|926562.3.peg.66"/>
<name>G8R5U4_OWEHD</name>
<dbReference type="Pfam" id="PF17164">
    <property type="entry name" value="DUF5122"/>
    <property type="match status" value="7"/>
</dbReference>
<dbReference type="NCBIfam" id="TIGR02608">
    <property type="entry name" value="delta_60_rpt"/>
    <property type="match status" value="7"/>
</dbReference>
<feature type="domain" description="Secretion system C-terminal sorting" evidence="3">
    <location>
        <begin position="442"/>
        <end position="503"/>
    </location>
</feature>
<keyword evidence="5" id="KW-1185">Reference proteome</keyword>
<dbReference type="SUPFAM" id="SSF50998">
    <property type="entry name" value="Quinoprotein alcohol dehydrogenase-like"/>
    <property type="match status" value="1"/>
</dbReference>
<dbReference type="RefSeq" id="WP_014200453.1">
    <property type="nucleotide sequence ID" value="NC_016599.1"/>
</dbReference>
<evidence type="ECO:0000256" key="1">
    <source>
        <dbReference type="ARBA" id="ARBA00022729"/>
    </source>
</evidence>
<sequence>MKKITIVFCLVIMHFSLLSQEGELDISFNGNGKFIHEDKSSDEQIFGVALQGDGKILIVGPSGNSGKSETYIFRLDNNGNPDPKFGSQGQVITDFGTDYTYGAAVAAQGDGKILIAGYAEEGDDNGVGLQRLMTDGTPDYSFGDSSIVFFPMDGFSHNFNYVGVQANGKIIVGGRYSDGGNRPVLLRFQSNGMPDYNFGDSAVAVIINPTSTIYAYKYVMKPTGEIVGVGETYVNSQQTFALVQFTTNGQPDVSFGSNGVLIINFTEKASARGVAVQADGKIVAVGYVEDGNSHDNFALARVFPDGTLDQNFGVNGKTSAALLNDDADASAVAILGDGKIIVAGTVDGIWNRDFAVARFSSTGKLDKSFSLDGYSTKNMGTGNDYVHNAVLQPNGRLVVVGSSYNTYNSGSSSSSYDFAAARFLAGENTFSEFENDLTEISVYPNPASSVLNIEMEDQFGDYELELVDVTGKICNQMSLIGSGTMEVSTLNSGLYILRVYKNGIPRGSRKVMVE</sequence>